<dbReference type="RefSeq" id="XP_070634342.1">
    <property type="nucleotide sequence ID" value="XM_070778241.1"/>
</dbReference>
<keyword evidence="2" id="KW-0472">Membrane</keyword>
<keyword evidence="1" id="KW-0325">Glycoprotein</keyword>
<reference evidence="5 6" key="1">
    <citation type="submission" date="2025-05" db="UniProtKB">
        <authorList>
            <consortium name="RefSeq"/>
        </authorList>
    </citation>
    <scope>IDENTIFICATION</scope>
    <source>
        <tissue evidence="5 6">Blood</tissue>
    </source>
</reference>
<keyword evidence="4" id="KW-1185">Reference proteome</keyword>
<feature type="transmembrane region" description="Helical" evidence="2">
    <location>
        <begin position="88"/>
        <end position="109"/>
    </location>
</feature>
<evidence type="ECO:0000259" key="3">
    <source>
        <dbReference type="PROSITE" id="PS50835"/>
    </source>
</evidence>
<name>A0ABM4RFL6_BOSIN</name>
<protein>
    <submittedName>
        <fullName evidence="5 6">MHC class I polypeptide-related sequence A-like</fullName>
    </submittedName>
</protein>
<proteinExistence type="predicted"/>
<evidence type="ECO:0000313" key="6">
    <source>
        <dbReference type="RefSeq" id="XP_070634342.1"/>
    </source>
</evidence>
<dbReference type="InterPro" id="IPR050208">
    <property type="entry name" value="MHC_class-I_related"/>
</dbReference>
<evidence type="ECO:0000313" key="5">
    <source>
        <dbReference type="RefSeq" id="XP_070634341.1"/>
    </source>
</evidence>
<accession>A0ABM4RFL6</accession>
<dbReference type="InterPro" id="IPR003597">
    <property type="entry name" value="Ig_C1-set"/>
</dbReference>
<dbReference type="PROSITE" id="PS50835">
    <property type="entry name" value="IG_LIKE"/>
    <property type="match status" value="1"/>
</dbReference>
<dbReference type="RefSeq" id="XP_070634341.1">
    <property type="nucleotide sequence ID" value="XM_070778240.1"/>
</dbReference>
<evidence type="ECO:0000256" key="1">
    <source>
        <dbReference type="ARBA" id="ARBA00023180"/>
    </source>
</evidence>
<dbReference type="InterPro" id="IPR013783">
    <property type="entry name" value="Ig-like_fold"/>
</dbReference>
<evidence type="ECO:0000313" key="4">
    <source>
        <dbReference type="Proteomes" id="UP001652663"/>
    </source>
</evidence>
<evidence type="ECO:0000256" key="2">
    <source>
        <dbReference type="SAM" id="Phobius"/>
    </source>
</evidence>
<dbReference type="PANTHER" id="PTHR16675">
    <property type="entry name" value="MHC CLASS I-RELATED"/>
    <property type="match status" value="1"/>
</dbReference>
<dbReference type="Proteomes" id="UP001652663">
    <property type="component" value="Chromosome 23"/>
</dbReference>
<dbReference type="InterPro" id="IPR007110">
    <property type="entry name" value="Ig-like_dom"/>
</dbReference>
<dbReference type="SMART" id="SM00407">
    <property type="entry name" value="IGc1"/>
    <property type="match status" value="1"/>
</dbReference>
<sequence>MVYLTCEAFDFFPCNISVLWFRDEEPMSRDAQEFGDVLRDGNGTYYTWETIRIPQGEELRVKCIVEHSGNHSTHLPPLGKTLAHRSSWWIVSVSVAVVFIIGFCVYVILRRGRQHQLQGGQSLLDDKTWINSRRNQLIIMASHTQNFSPCVTLRLHQFNRGSLESAARRPEFSS</sequence>
<dbReference type="Pfam" id="PF07654">
    <property type="entry name" value="C1-set"/>
    <property type="match status" value="1"/>
</dbReference>
<dbReference type="Gene3D" id="2.60.40.10">
    <property type="entry name" value="Immunoglobulins"/>
    <property type="match status" value="1"/>
</dbReference>
<dbReference type="InterPro" id="IPR036179">
    <property type="entry name" value="Ig-like_dom_sf"/>
</dbReference>
<dbReference type="PANTHER" id="PTHR16675:SF154">
    <property type="entry name" value="MHC CLASS I POLYPEPTIDE-RELATED SEQUENCE A-RELATED"/>
    <property type="match status" value="1"/>
</dbReference>
<keyword evidence="2" id="KW-0812">Transmembrane</keyword>
<gene>
    <name evidence="5 6" type="primary">LOC139178997</name>
</gene>
<dbReference type="SUPFAM" id="SSF48726">
    <property type="entry name" value="Immunoglobulin"/>
    <property type="match status" value="1"/>
</dbReference>
<keyword evidence="2" id="KW-1133">Transmembrane helix</keyword>
<dbReference type="GeneID" id="139178997"/>
<feature type="domain" description="Ig-like" evidence="3">
    <location>
        <begin position="1"/>
        <end position="83"/>
    </location>
</feature>
<organism evidence="4 6">
    <name type="scientific">Bos indicus</name>
    <name type="common">Zebu</name>
    <dbReference type="NCBI Taxonomy" id="9915"/>
    <lineage>
        <taxon>Eukaryota</taxon>
        <taxon>Metazoa</taxon>
        <taxon>Chordata</taxon>
        <taxon>Craniata</taxon>
        <taxon>Vertebrata</taxon>
        <taxon>Euteleostomi</taxon>
        <taxon>Mammalia</taxon>
        <taxon>Eutheria</taxon>
        <taxon>Laurasiatheria</taxon>
        <taxon>Artiodactyla</taxon>
        <taxon>Ruminantia</taxon>
        <taxon>Pecora</taxon>
        <taxon>Bovidae</taxon>
        <taxon>Bovinae</taxon>
        <taxon>Bos</taxon>
    </lineage>
</organism>